<evidence type="ECO:0000313" key="3">
    <source>
        <dbReference type="Proteomes" id="UP000250321"/>
    </source>
</evidence>
<feature type="compositionally biased region" description="Basic residues" evidence="1">
    <location>
        <begin position="32"/>
        <end position="46"/>
    </location>
</feature>
<reference evidence="2 3" key="1">
    <citation type="submission" date="2018-02" db="EMBL/GenBank/DDBJ databases">
        <title>Draft genome of wild Prunus yedoensis var. nudiflora.</title>
        <authorList>
            <person name="Baek S."/>
            <person name="Kim J.-H."/>
            <person name="Choi K."/>
            <person name="Kim G.-B."/>
            <person name="Cho A."/>
            <person name="Jang H."/>
            <person name="Shin C.-H."/>
            <person name="Yu H.-J."/>
            <person name="Mun J.-H."/>
        </authorList>
    </citation>
    <scope>NUCLEOTIDE SEQUENCE [LARGE SCALE GENOMIC DNA]</scope>
    <source>
        <strain evidence="3">cv. Jeju island</strain>
        <tissue evidence="2">Leaf</tissue>
    </source>
</reference>
<gene>
    <name evidence="2" type="ORF">Pyn_10897</name>
</gene>
<dbReference type="STRING" id="2094558.A0A314YL32"/>
<evidence type="ECO:0000313" key="2">
    <source>
        <dbReference type="EMBL" id="PQQ07363.1"/>
    </source>
</evidence>
<accession>A0A314YL32</accession>
<name>A0A314YL32_PRUYE</name>
<sequence>MDLADPVAKEGGEADAEPKTESLAEEKGMNRKEKRKAMKKMKRKQTRKEMALKEREEEEAILNDPQELMKIKLMEQEEAERSERERKLFEERERAEKVGKDGMWRGGPTKGQMGSPDMAVYMPLDLHFSL</sequence>
<protein>
    <submittedName>
        <fullName evidence="2">Zinc finger CCCH domain-containing protein 5 isoform X1</fullName>
    </submittedName>
</protein>
<evidence type="ECO:0000256" key="1">
    <source>
        <dbReference type="SAM" id="MobiDB-lite"/>
    </source>
</evidence>
<keyword evidence="3" id="KW-1185">Reference proteome</keyword>
<organism evidence="2 3">
    <name type="scientific">Prunus yedoensis var. nudiflora</name>
    <dbReference type="NCBI Taxonomy" id="2094558"/>
    <lineage>
        <taxon>Eukaryota</taxon>
        <taxon>Viridiplantae</taxon>
        <taxon>Streptophyta</taxon>
        <taxon>Embryophyta</taxon>
        <taxon>Tracheophyta</taxon>
        <taxon>Spermatophyta</taxon>
        <taxon>Magnoliopsida</taxon>
        <taxon>eudicotyledons</taxon>
        <taxon>Gunneridae</taxon>
        <taxon>Pentapetalae</taxon>
        <taxon>rosids</taxon>
        <taxon>fabids</taxon>
        <taxon>Rosales</taxon>
        <taxon>Rosaceae</taxon>
        <taxon>Amygdaloideae</taxon>
        <taxon>Amygdaleae</taxon>
        <taxon>Prunus</taxon>
    </lineage>
</organism>
<dbReference type="EMBL" id="PJQY01000865">
    <property type="protein sequence ID" value="PQQ07363.1"/>
    <property type="molecule type" value="Genomic_DNA"/>
</dbReference>
<feature type="compositionally biased region" description="Basic and acidic residues" evidence="1">
    <location>
        <begin position="75"/>
        <end position="103"/>
    </location>
</feature>
<feature type="region of interest" description="Disordered" evidence="1">
    <location>
        <begin position="1"/>
        <end position="58"/>
    </location>
</feature>
<feature type="compositionally biased region" description="Basic and acidic residues" evidence="1">
    <location>
        <begin position="7"/>
        <end position="31"/>
    </location>
</feature>
<proteinExistence type="predicted"/>
<comment type="caution">
    <text evidence="2">The sequence shown here is derived from an EMBL/GenBank/DDBJ whole genome shotgun (WGS) entry which is preliminary data.</text>
</comment>
<dbReference type="Proteomes" id="UP000250321">
    <property type="component" value="Unassembled WGS sequence"/>
</dbReference>
<dbReference type="AlphaFoldDB" id="A0A314YL32"/>
<feature type="region of interest" description="Disordered" evidence="1">
    <location>
        <begin position="75"/>
        <end position="118"/>
    </location>
</feature>